<name>A0ABQ5W4P8_9HYPH</name>
<dbReference type="RefSeq" id="WP_284340272.1">
    <property type="nucleotide sequence ID" value="NZ_BSNS01000009.1"/>
</dbReference>
<evidence type="ECO:0000313" key="3">
    <source>
        <dbReference type="Proteomes" id="UP001156691"/>
    </source>
</evidence>
<reference evidence="3" key="1">
    <citation type="journal article" date="2019" name="Int. J. Syst. Evol. Microbiol.">
        <title>The Global Catalogue of Microorganisms (GCM) 10K type strain sequencing project: providing services to taxonomists for standard genome sequencing and annotation.</title>
        <authorList>
            <consortium name="The Broad Institute Genomics Platform"/>
            <consortium name="The Broad Institute Genome Sequencing Center for Infectious Disease"/>
            <person name="Wu L."/>
            <person name="Ma J."/>
        </authorList>
    </citation>
    <scope>NUCLEOTIDE SEQUENCE [LARGE SCALE GENOMIC DNA]</scope>
    <source>
        <strain evidence="3">NBRC 112416</strain>
    </source>
</reference>
<keyword evidence="1" id="KW-1133">Transmembrane helix</keyword>
<evidence type="ECO:0000256" key="1">
    <source>
        <dbReference type="SAM" id="Phobius"/>
    </source>
</evidence>
<keyword evidence="3" id="KW-1185">Reference proteome</keyword>
<evidence type="ECO:0000313" key="2">
    <source>
        <dbReference type="EMBL" id="GLQ54829.1"/>
    </source>
</evidence>
<keyword evidence="1" id="KW-0812">Transmembrane</keyword>
<dbReference type="EMBL" id="BSNS01000009">
    <property type="protein sequence ID" value="GLQ54829.1"/>
    <property type="molecule type" value="Genomic_DNA"/>
</dbReference>
<proteinExistence type="predicted"/>
<evidence type="ECO:0008006" key="4">
    <source>
        <dbReference type="Google" id="ProtNLM"/>
    </source>
</evidence>
<sequence>MDRGKLVSAALVFSIASLMAIMPPLTGLFQWHARFFGLPIEVIYLFCAWAGMVVGAFLLARAMPRDPPSPDAPGGTG</sequence>
<gene>
    <name evidence="2" type="ORF">GCM10010862_20880</name>
</gene>
<feature type="transmembrane region" description="Helical" evidence="1">
    <location>
        <begin position="36"/>
        <end position="60"/>
    </location>
</feature>
<keyword evidence="1" id="KW-0472">Membrane</keyword>
<comment type="caution">
    <text evidence="2">The sequence shown here is derived from an EMBL/GenBank/DDBJ whole genome shotgun (WGS) entry which is preliminary data.</text>
</comment>
<protein>
    <recommendedName>
        <fullName evidence="4">DUF3311 domain-containing protein</fullName>
    </recommendedName>
</protein>
<organism evidence="2 3">
    <name type="scientific">Devosia nitrariae</name>
    <dbReference type="NCBI Taxonomy" id="2071872"/>
    <lineage>
        <taxon>Bacteria</taxon>
        <taxon>Pseudomonadati</taxon>
        <taxon>Pseudomonadota</taxon>
        <taxon>Alphaproteobacteria</taxon>
        <taxon>Hyphomicrobiales</taxon>
        <taxon>Devosiaceae</taxon>
        <taxon>Devosia</taxon>
    </lineage>
</organism>
<dbReference type="Proteomes" id="UP001156691">
    <property type="component" value="Unassembled WGS sequence"/>
</dbReference>
<accession>A0ABQ5W4P8</accession>